<evidence type="ECO:0008006" key="3">
    <source>
        <dbReference type="Google" id="ProtNLM"/>
    </source>
</evidence>
<keyword evidence="2" id="KW-1185">Reference proteome</keyword>
<sequence>MTRQLNRELEGIPTEVLIQRFSDRVLVLVTQLGKVGNLIQASIPDTTPLLPPASPDDLPEPSPAIQLTPLLGQAPSEHMHTLHSLYAAQIATIVWFAASNNPLDITRRSVIVGIALRKTNADPDQTLSEHERAFFGGVMKMVSEIA</sequence>
<reference evidence="1" key="1">
    <citation type="submission" date="2014-09" db="EMBL/GenBank/DDBJ databases">
        <title>Genome sequence of the luminous mushroom Mycena chlorophos for searching fungal bioluminescence genes.</title>
        <authorList>
            <person name="Tanaka Y."/>
            <person name="Kasuga D."/>
            <person name="Oba Y."/>
            <person name="Hase S."/>
            <person name="Sato K."/>
            <person name="Oba Y."/>
            <person name="Sakakibara Y."/>
        </authorList>
    </citation>
    <scope>NUCLEOTIDE SEQUENCE</scope>
</reference>
<evidence type="ECO:0000313" key="1">
    <source>
        <dbReference type="EMBL" id="GAT53233.1"/>
    </source>
</evidence>
<dbReference type="PANTHER" id="PTHR31051">
    <property type="entry name" value="PROTEASOME ASSEMBLY CHAPERONE 3"/>
    <property type="match status" value="1"/>
</dbReference>
<dbReference type="EMBL" id="DF848219">
    <property type="protein sequence ID" value="GAT53233.1"/>
    <property type="molecule type" value="Genomic_DNA"/>
</dbReference>
<proteinExistence type="predicted"/>
<protein>
    <recommendedName>
        <fullName evidence="3">Proteasome assembly chaperone 3</fullName>
    </recommendedName>
</protein>
<dbReference type="InterPro" id="IPR018788">
    <property type="entry name" value="Proteasome_assmbl_chp_3"/>
</dbReference>
<organism evidence="1 2">
    <name type="scientific">Mycena chlorophos</name>
    <name type="common">Agaric fungus</name>
    <name type="synonym">Agaricus chlorophos</name>
    <dbReference type="NCBI Taxonomy" id="658473"/>
    <lineage>
        <taxon>Eukaryota</taxon>
        <taxon>Fungi</taxon>
        <taxon>Dikarya</taxon>
        <taxon>Basidiomycota</taxon>
        <taxon>Agaricomycotina</taxon>
        <taxon>Agaricomycetes</taxon>
        <taxon>Agaricomycetidae</taxon>
        <taxon>Agaricales</taxon>
        <taxon>Marasmiineae</taxon>
        <taxon>Mycenaceae</taxon>
        <taxon>Mycena</taxon>
    </lineage>
</organism>
<name>A0ABQ0LQ35_MYCCL</name>
<dbReference type="InterPro" id="IPR053720">
    <property type="entry name" value="Psm_Assembly_Chaperone"/>
</dbReference>
<dbReference type="PANTHER" id="PTHR31051:SF1">
    <property type="entry name" value="PROTEASOME ASSEMBLY CHAPERONE 3"/>
    <property type="match status" value="1"/>
</dbReference>
<dbReference type="Proteomes" id="UP000815677">
    <property type="component" value="Unassembled WGS sequence"/>
</dbReference>
<evidence type="ECO:0000313" key="2">
    <source>
        <dbReference type="Proteomes" id="UP000815677"/>
    </source>
</evidence>
<gene>
    <name evidence="1" type="ORF">MCHLO_10215</name>
</gene>
<accession>A0ABQ0LQ35</accession>
<dbReference type="Gene3D" id="3.30.230.90">
    <property type="match status" value="1"/>
</dbReference>